<evidence type="ECO:0000259" key="1">
    <source>
        <dbReference type="Pfam" id="PF20066"/>
    </source>
</evidence>
<protein>
    <recommendedName>
        <fullName evidence="1">Glyoxalase-related protein domain-containing protein</fullName>
    </recommendedName>
</protein>
<keyword evidence="3" id="KW-1185">Reference proteome</keyword>
<proteinExistence type="predicted"/>
<dbReference type="AlphaFoldDB" id="A0A231UYL2"/>
<reference evidence="3" key="1">
    <citation type="journal article" date="2017" name="Int. J. Syst. Evol. Microbiol.">
        <title>Notoacmeibacter marinus gen. nov., sp. nov., isolated from the gut of a limpet and proposal of Notoacmeibacteraceae fam. nov. in the order Rhizobiales of the class Alphaproteobacteria.</title>
        <authorList>
            <person name="Huang Z."/>
            <person name="Guo F."/>
            <person name="Lai Q."/>
        </authorList>
    </citation>
    <scope>NUCLEOTIDE SEQUENCE [LARGE SCALE GENOMIC DNA]</scope>
    <source>
        <strain evidence="3">XMTR2A4</strain>
    </source>
</reference>
<organism evidence="2 3">
    <name type="scientific">Notoacmeibacter marinus</name>
    <dbReference type="NCBI Taxonomy" id="1876515"/>
    <lineage>
        <taxon>Bacteria</taxon>
        <taxon>Pseudomonadati</taxon>
        <taxon>Pseudomonadota</taxon>
        <taxon>Alphaproteobacteria</taxon>
        <taxon>Hyphomicrobiales</taxon>
        <taxon>Notoacmeibacteraceae</taxon>
        <taxon>Notoacmeibacter</taxon>
    </lineage>
</organism>
<dbReference type="EMBL" id="NBYO01000002">
    <property type="protein sequence ID" value="OXT00954.1"/>
    <property type="molecule type" value="Genomic_DNA"/>
</dbReference>
<comment type="caution">
    <text evidence="2">The sequence shown here is derived from an EMBL/GenBank/DDBJ whole genome shotgun (WGS) entry which is preliminary data.</text>
</comment>
<gene>
    <name evidence="2" type="ORF">B7H23_11855</name>
</gene>
<dbReference type="Proteomes" id="UP000215405">
    <property type="component" value="Unassembled WGS sequence"/>
</dbReference>
<dbReference type="RefSeq" id="WP_094077777.1">
    <property type="nucleotide sequence ID" value="NZ_NBYO01000002.1"/>
</dbReference>
<dbReference type="InterPro" id="IPR045517">
    <property type="entry name" value="Glyoxalase_8"/>
</dbReference>
<dbReference type="Pfam" id="PF20066">
    <property type="entry name" value="Glyoxalase_8"/>
    <property type="match status" value="1"/>
</dbReference>
<evidence type="ECO:0000313" key="2">
    <source>
        <dbReference type="EMBL" id="OXT00954.1"/>
    </source>
</evidence>
<accession>A0A231UYL2</accession>
<evidence type="ECO:0000313" key="3">
    <source>
        <dbReference type="Proteomes" id="UP000215405"/>
    </source>
</evidence>
<feature type="domain" description="Glyoxalase-related protein" evidence="1">
    <location>
        <begin position="5"/>
        <end position="139"/>
    </location>
</feature>
<sequence>MKPSISVEAAKRSAKTLRADLQKDGKSISHGKALELVAHQFGYADWNTLHAAIGNRPTADWTVGARVGGRYLGHNFDAEVISVRKVGEGWYRLVLDLDEPVDVVTFDSFSAYRKRIAGTIGPNGTTLEKTSDGQPHLVLGR</sequence>
<name>A0A231UYL2_9HYPH</name>